<reference evidence="2 3" key="1">
    <citation type="submission" date="2018-02" db="EMBL/GenBank/DDBJ databases">
        <title>8 Nocardia nova and 1 Nocardia cyriacigeorgica strain used for evolution to TMP-SMX.</title>
        <authorList>
            <person name="Mehta H."/>
            <person name="Weng J."/>
            <person name="Shamoo Y."/>
        </authorList>
    </citation>
    <scope>NUCLEOTIDE SEQUENCE [LARGE SCALE GENOMIC DNA]</scope>
    <source>
        <strain evidence="2 3">BAA2227</strain>
    </source>
</reference>
<gene>
    <name evidence="2" type="ORF">C5F51_18460</name>
</gene>
<protein>
    <submittedName>
        <fullName evidence="2">Uncharacterized protein</fullName>
    </submittedName>
</protein>
<evidence type="ECO:0000313" key="2">
    <source>
        <dbReference type="EMBL" id="PPJ27225.1"/>
    </source>
</evidence>
<dbReference type="EMBL" id="PSZD01000010">
    <property type="protein sequence ID" value="PPJ27225.1"/>
    <property type="molecule type" value="Genomic_DNA"/>
</dbReference>
<evidence type="ECO:0000256" key="1">
    <source>
        <dbReference type="SAM" id="MobiDB-lite"/>
    </source>
</evidence>
<comment type="caution">
    <text evidence="2">The sequence shown here is derived from an EMBL/GenBank/DDBJ whole genome shotgun (WGS) entry which is preliminary data.</text>
</comment>
<proteinExistence type="predicted"/>
<sequence>MAGTTILAEMYGAPMDVVAEMLGVSINRAYRITAKWQAAHLISPQRLRPVPGPSWIFPTASAASALLGREVRYWVPTPKMAAHTKAVLQLRLALTGMDLERWTSERLLRAEVGLVPAGQSRPHIHDGRYINDAGELWAVEVELTAKNAAAARAAVVQARMVAERAECAGLTYYCRGEAVKNVIRAASAGLDREAGPQMKLRDLDKFLASRKAESSSPASRPGLRVIAGGAADHEISQVSNPDDGKAVGS</sequence>
<keyword evidence="3" id="KW-1185">Reference proteome</keyword>
<feature type="region of interest" description="Disordered" evidence="1">
    <location>
        <begin position="230"/>
        <end position="249"/>
    </location>
</feature>
<organism evidence="2 3">
    <name type="scientific">Nocardia nova</name>
    <dbReference type="NCBI Taxonomy" id="37330"/>
    <lineage>
        <taxon>Bacteria</taxon>
        <taxon>Bacillati</taxon>
        <taxon>Actinomycetota</taxon>
        <taxon>Actinomycetes</taxon>
        <taxon>Mycobacteriales</taxon>
        <taxon>Nocardiaceae</taxon>
        <taxon>Nocardia</taxon>
    </lineage>
</organism>
<evidence type="ECO:0000313" key="3">
    <source>
        <dbReference type="Proteomes" id="UP000238356"/>
    </source>
</evidence>
<dbReference type="AlphaFoldDB" id="A0A2S6A4Y3"/>
<dbReference type="Proteomes" id="UP000238356">
    <property type="component" value="Unassembled WGS sequence"/>
</dbReference>
<name>A0A2S6A4Y3_9NOCA</name>
<accession>A0A2S6A4Y3</accession>